<name>A0A379E971_9PORP</name>
<accession>A0A379E971</accession>
<gene>
    <name evidence="2" type="ORF">NCTC11632_01334</name>
    <name evidence="1" type="ORF">NCTC13100_01168</name>
</gene>
<dbReference type="Proteomes" id="UP000254263">
    <property type="component" value="Unassembled WGS sequence"/>
</dbReference>
<dbReference type="InterPro" id="IPR014541">
    <property type="entry name" value="Amdntrnsf_FN0238"/>
</dbReference>
<dbReference type="EMBL" id="UGTF01000002">
    <property type="protein sequence ID" value="SUB89233.1"/>
    <property type="molecule type" value="Genomic_DNA"/>
</dbReference>
<dbReference type="PANTHER" id="PTHR43224:SF1">
    <property type="entry name" value="AMIDINOTRANSFERASE"/>
    <property type="match status" value="1"/>
</dbReference>
<dbReference type="PIRSF" id="PIRSF028188">
    <property type="entry name" value="Amdntrnsf_FN0238"/>
    <property type="match status" value="1"/>
</dbReference>
<dbReference type="EMBL" id="UGTI01000001">
    <property type="protein sequence ID" value="SUB78016.1"/>
    <property type="molecule type" value="Genomic_DNA"/>
</dbReference>
<reference evidence="3 4" key="1">
    <citation type="submission" date="2018-06" db="EMBL/GenBank/DDBJ databases">
        <authorList>
            <consortium name="Pathogen Informatics"/>
            <person name="Doyle S."/>
        </authorList>
    </citation>
    <scope>NUCLEOTIDE SEQUENCE [LARGE SCALE GENOMIC DNA]</scope>
    <source>
        <strain evidence="2 3">NCTC11632</strain>
        <strain evidence="1 4">NCTC13100</strain>
    </source>
</reference>
<protein>
    <submittedName>
        <fullName evidence="2">Uncharacterized protein conserved in bacteria containing a pentein-type domain</fullName>
    </submittedName>
</protein>
<evidence type="ECO:0000313" key="4">
    <source>
        <dbReference type="Proteomes" id="UP000254263"/>
    </source>
</evidence>
<evidence type="ECO:0000313" key="3">
    <source>
        <dbReference type="Proteomes" id="UP000254156"/>
    </source>
</evidence>
<evidence type="ECO:0000313" key="2">
    <source>
        <dbReference type="EMBL" id="SUB89233.1"/>
    </source>
</evidence>
<proteinExistence type="predicted"/>
<dbReference type="NCBIfam" id="NF046062">
    <property type="entry name" value="citrull_CtlX"/>
    <property type="match status" value="1"/>
</dbReference>
<dbReference type="PANTHER" id="PTHR43224">
    <property type="entry name" value="AMIDINOTRANSFERASE"/>
    <property type="match status" value="1"/>
</dbReference>
<sequence>MFVPMIRKQATNRILMVRPAVFGYNPETAANNAFQKLTGSPETVAKQAQKEFDNYVSLLRDNGVDVLVVQDSPKPHTPDSIFPNNWFSTHITGELVLYPMFALNRQQERKLPILATVGELDGVQRIINLKSYEAQRKYLEGTGSMVLDRINKIAYCCASERSSVEVLDIFKEELDYSLVFFHATDTNDAPIYHTNVMMCVATHYAVVCLEAIKNDNERETVINSLTSTGHEVITITLEQVNHFAGNMLELESDEGKSLIIMSAEAKRSLTFTQIENIEKYSKILAPELYTIETNGGGSARCMIAEIFL</sequence>
<evidence type="ECO:0000313" key="1">
    <source>
        <dbReference type="EMBL" id="SUB78016.1"/>
    </source>
</evidence>
<dbReference type="AlphaFoldDB" id="A0A379E971"/>
<organism evidence="2 3">
    <name type="scientific">Porphyromonas macacae</name>
    <dbReference type="NCBI Taxonomy" id="28115"/>
    <lineage>
        <taxon>Bacteria</taxon>
        <taxon>Pseudomonadati</taxon>
        <taxon>Bacteroidota</taxon>
        <taxon>Bacteroidia</taxon>
        <taxon>Bacteroidales</taxon>
        <taxon>Porphyromonadaceae</taxon>
        <taxon>Porphyromonas</taxon>
    </lineage>
</organism>
<dbReference type="Pfam" id="PF19420">
    <property type="entry name" value="DDAH_eukar"/>
    <property type="match status" value="1"/>
</dbReference>
<dbReference type="Proteomes" id="UP000254156">
    <property type="component" value="Unassembled WGS sequence"/>
</dbReference>
<dbReference type="SUPFAM" id="SSF55909">
    <property type="entry name" value="Pentein"/>
    <property type="match status" value="1"/>
</dbReference>
<dbReference type="Gene3D" id="3.75.10.10">
    <property type="entry name" value="L-arginine/glycine Amidinotransferase, Chain A"/>
    <property type="match status" value="1"/>
</dbReference>